<proteinExistence type="predicted"/>
<sequence length="217" mass="25839">MTNKDLDRLDELSSREITDEEGIEHFELRNKIEGELEKAELWNLECNLSCSNGTSAEYATRLEKEKMEQSFKIIDLEQENKQLKEDNSKYNHILAQALYKECINCNHDINSHYGKNESAKIQQCHNSDERYNQCKCVNPLTERDNLKQILEKIKDNKHLDKLYIESLKEDIKNCNSESKRFREVYVNIKELRDEEPRHFGIYYLDKLKEILDSQEKE</sequence>
<accession>A0A0F9TML7</accession>
<protein>
    <submittedName>
        <fullName evidence="2">Uncharacterized protein</fullName>
    </submittedName>
</protein>
<dbReference type="EMBL" id="LAZR01000298">
    <property type="protein sequence ID" value="KKN76182.1"/>
    <property type="molecule type" value="Genomic_DNA"/>
</dbReference>
<name>A0A0F9TML7_9ZZZZ</name>
<reference evidence="2" key="1">
    <citation type="journal article" date="2015" name="Nature">
        <title>Complex archaea that bridge the gap between prokaryotes and eukaryotes.</title>
        <authorList>
            <person name="Spang A."/>
            <person name="Saw J.H."/>
            <person name="Jorgensen S.L."/>
            <person name="Zaremba-Niedzwiedzka K."/>
            <person name="Martijn J."/>
            <person name="Lind A.E."/>
            <person name="van Eijk R."/>
            <person name="Schleper C."/>
            <person name="Guy L."/>
            <person name="Ettema T.J."/>
        </authorList>
    </citation>
    <scope>NUCLEOTIDE SEQUENCE</scope>
</reference>
<evidence type="ECO:0000256" key="1">
    <source>
        <dbReference type="SAM" id="Coils"/>
    </source>
</evidence>
<feature type="coiled-coil region" evidence="1">
    <location>
        <begin position="59"/>
        <end position="93"/>
    </location>
</feature>
<dbReference type="AlphaFoldDB" id="A0A0F9TML7"/>
<evidence type="ECO:0000313" key="2">
    <source>
        <dbReference type="EMBL" id="KKN76182.1"/>
    </source>
</evidence>
<comment type="caution">
    <text evidence="2">The sequence shown here is derived from an EMBL/GenBank/DDBJ whole genome shotgun (WGS) entry which is preliminary data.</text>
</comment>
<organism evidence="2">
    <name type="scientific">marine sediment metagenome</name>
    <dbReference type="NCBI Taxonomy" id="412755"/>
    <lineage>
        <taxon>unclassified sequences</taxon>
        <taxon>metagenomes</taxon>
        <taxon>ecological metagenomes</taxon>
    </lineage>
</organism>
<gene>
    <name evidence="2" type="ORF">LCGC14_0372080</name>
</gene>
<keyword evidence="1" id="KW-0175">Coiled coil</keyword>